<dbReference type="GO" id="GO:0016020">
    <property type="term" value="C:membrane"/>
    <property type="evidence" value="ECO:0007669"/>
    <property type="project" value="UniProtKB-SubCell"/>
</dbReference>
<evidence type="ECO:0000256" key="2">
    <source>
        <dbReference type="ARBA" id="ARBA00006012"/>
    </source>
</evidence>
<dbReference type="InterPro" id="IPR029481">
    <property type="entry name" value="ABC_trans_N"/>
</dbReference>
<dbReference type="Pfam" id="PF06422">
    <property type="entry name" value="PDR_CDR"/>
    <property type="match status" value="1"/>
</dbReference>
<evidence type="ECO:0000259" key="10">
    <source>
        <dbReference type="PROSITE" id="PS50893"/>
    </source>
</evidence>
<dbReference type="SUPFAM" id="SSF52540">
    <property type="entry name" value="P-loop containing nucleoside triphosphate hydrolases"/>
    <property type="match status" value="2"/>
</dbReference>
<sequence>MASPMCQETILHARKYLLPLLMVVGVQVMDQHLVSPHENVRPASSNDTLREKTIQEQHHQSDETDLEVSDDGVNELVRGYSLELVRTSTRPNSSFVNPFLSKDPSLDPSSREHFNAKKWTRSLLQHSDHDPEKFPRLEAGVAWRNLSVHGFGTDTDYQKDVLNVLLQGPMMIKQFFSNRRQKIDILREFDGIVKSGEMLLVLGRPGSGVSTLLKTIAGETNGLHLESHSHLSYQGIPMETMQKAFRGEVIYQAETDIHFPHMTVGQTLLFAALARTPKNRLPGVSRQRYAEHLRDVVMAVFGISHTINTKVGNDFVRGVSGGERKRVSIAEVTLSQSPIQCWDNSTRGLDSATALEFSKTLRLSTNVAKTSAVVAMYQASQPAYDVFDKVSVLYQGRQIYFGPTELAKHYFVEMGYACPDRQTTADFLTSLTNPAERVVRPGFENRVPRSPDEFATVWKGSQLRARSMEEIHSFEEQYPMDGSGVNKFSEVRKAHKQSLTSSRSPYTISVPMQVWLCMTRGYQRLSGDKLFFFVTVLGNMVISLVLGSIFFDLPADASSMNSRCILIFFAILFNGLSSALEILTLYVQRPVVEKHARYALYHPFSEAISSSICDLPSKILSTLAFNIPLYFMAKLRQEADAFFIFLLFGFTTTLSMSMILRTIGQTSRTIHQALTPAAIFILALVIYTGFILPTSSMKGWLRWINYINPIAYAFESLVANEFTGRQFPCADYVPAYPNATPSQRACAVAGAMPGADFVDGDFYMNAHFSYYKSHMWRNFGILIGYIIFFFTVYLVAAEFITTNCSKGEVLLFRKGHKSTTPSKAVSDEENGRSDRVYRNEKEVVSSPRHPAARQPTRQQHQAVFHWKDVCYDITINGEDRRILSHVAGWVKPGTLTALMGSTGAGKTTLLDVLANRVTMGVVSGDMLVNGIPRDQSFQRKTGYVQQQDIHLETSTVREALQFSAMLRQPASISKQEKYAYVEEVIELLEMEAYADAIVGVPGEGLNVEQRKRLTIGVELAAKPDILLFLDEPTSGLDSQTAWSIASLIRKLSENGQAILCTIHQPSALLFQQFDRLLLLAHGGKTVYFGDIGENSRTLTGYFEQYGATPCGPDENPAEWMLKVIGAAPGAKAERDWHQTWKDSDESVQVQRELARLEKESPAAGALGTSEEMSTYATPFSTQLAMCTRRVFQQYWRTPSYIYSKLILSGGTSLFIGVSFYKAELTMQGLQSQMFSIFMLLVVFAFLVYQTMPNFILQREQYEARERASRAYSWYVFMLVNIIVELPWNTLAAIVIFFPFYYLVGMYRNAIPTDAVTERGGLMFLLVWAFMLFESTFADMVVAGVPTAEIGATLSLLLFAMCLIFCGVIVPMGSLPTFWKFMYRVSPLTYLVDGLLSTGLAHNAVQCSPLELLQFSPPANVTCGAYMETYMQVAGGRVYNPESTETCQFCSLADTDMFLAMTSASYDERWRNYGLMFVYIVFNLFAALGLYWLARVPKKFSLSQLWKKKTA</sequence>
<keyword evidence="7 9" id="KW-1133">Transmembrane helix</keyword>
<accession>A0AAD9EJ64</accession>
<organism evidence="11 12">
    <name type="scientific">Colletotrichum chrysophilum</name>
    <dbReference type="NCBI Taxonomy" id="1836956"/>
    <lineage>
        <taxon>Eukaryota</taxon>
        <taxon>Fungi</taxon>
        <taxon>Dikarya</taxon>
        <taxon>Ascomycota</taxon>
        <taxon>Pezizomycotina</taxon>
        <taxon>Sordariomycetes</taxon>
        <taxon>Hypocreomycetidae</taxon>
        <taxon>Glomerellales</taxon>
        <taxon>Glomerellaceae</taxon>
        <taxon>Colletotrichum</taxon>
        <taxon>Colletotrichum gloeosporioides species complex</taxon>
    </lineage>
</organism>
<evidence type="ECO:0000256" key="6">
    <source>
        <dbReference type="ARBA" id="ARBA00022840"/>
    </source>
</evidence>
<dbReference type="PANTHER" id="PTHR19241">
    <property type="entry name" value="ATP-BINDING CASSETTE TRANSPORTER"/>
    <property type="match status" value="1"/>
</dbReference>
<keyword evidence="3" id="KW-0813">Transport</keyword>
<dbReference type="InterPro" id="IPR013525">
    <property type="entry name" value="ABC2_TM"/>
</dbReference>
<comment type="similarity">
    <text evidence="2">Belongs to the ABC transporter superfamily. ABCG family. PDR (TC 3.A.1.205) subfamily.</text>
</comment>
<dbReference type="CDD" id="cd03232">
    <property type="entry name" value="ABCG_PDR_domain2"/>
    <property type="match status" value="1"/>
</dbReference>
<dbReference type="InterPro" id="IPR034001">
    <property type="entry name" value="ABCG_PDR_1"/>
</dbReference>
<feature type="transmembrane region" description="Helical" evidence="9">
    <location>
        <begin position="1232"/>
        <end position="1251"/>
    </location>
</feature>
<proteinExistence type="inferred from homology"/>
<keyword evidence="8 9" id="KW-0472">Membrane</keyword>
<evidence type="ECO:0000256" key="1">
    <source>
        <dbReference type="ARBA" id="ARBA00004141"/>
    </source>
</evidence>
<dbReference type="Pfam" id="PF19055">
    <property type="entry name" value="ABC2_membrane_7"/>
    <property type="match status" value="1"/>
</dbReference>
<evidence type="ECO:0000256" key="4">
    <source>
        <dbReference type="ARBA" id="ARBA00022692"/>
    </source>
</evidence>
<name>A0AAD9EJ64_9PEZI</name>
<feature type="transmembrane region" description="Helical" evidence="9">
    <location>
        <begin position="1271"/>
        <end position="1301"/>
    </location>
</feature>
<evidence type="ECO:0000256" key="5">
    <source>
        <dbReference type="ARBA" id="ARBA00022741"/>
    </source>
</evidence>
<keyword evidence="5" id="KW-0547">Nucleotide-binding</keyword>
<feature type="transmembrane region" description="Helical" evidence="9">
    <location>
        <begin position="1321"/>
        <end position="1341"/>
    </location>
</feature>
<feature type="domain" description="ABC transporter" evidence="10">
    <location>
        <begin position="170"/>
        <end position="420"/>
    </location>
</feature>
<feature type="domain" description="ABC transporter" evidence="10">
    <location>
        <begin position="864"/>
        <end position="1107"/>
    </location>
</feature>
<evidence type="ECO:0000313" key="12">
    <source>
        <dbReference type="Proteomes" id="UP001243330"/>
    </source>
</evidence>
<feature type="transmembrane region" description="Helical" evidence="9">
    <location>
        <begin position="565"/>
        <end position="587"/>
    </location>
</feature>
<reference evidence="11" key="1">
    <citation type="submission" date="2023-01" db="EMBL/GenBank/DDBJ databases">
        <title>Colletotrichum chrysophilum M932 genome sequence.</title>
        <authorList>
            <person name="Baroncelli R."/>
        </authorList>
    </citation>
    <scope>NUCLEOTIDE SEQUENCE</scope>
    <source>
        <strain evidence="11">M932</strain>
    </source>
</reference>
<dbReference type="Gene3D" id="3.40.50.300">
    <property type="entry name" value="P-loop containing nucleotide triphosphate hydrolases"/>
    <property type="match status" value="2"/>
</dbReference>
<dbReference type="GO" id="GO:0005524">
    <property type="term" value="F:ATP binding"/>
    <property type="evidence" value="ECO:0007669"/>
    <property type="project" value="UniProtKB-KW"/>
</dbReference>
<gene>
    <name evidence="11" type="ORF">CCHR01_03686</name>
</gene>
<dbReference type="InterPro" id="IPR043926">
    <property type="entry name" value="ABCG_dom"/>
</dbReference>
<keyword evidence="4 9" id="KW-0812">Transmembrane</keyword>
<dbReference type="GO" id="GO:0140359">
    <property type="term" value="F:ABC-type transporter activity"/>
    <property type="evidence" value="ECO:0007669"/>
    <property type="project" value="InterPro"/>
</dbReference>
<feature type="transmembrane region" description="Helical" evidence="9">
    <location>
        <begin position="641"/>
        <end position="661"/>
    </location>
</feature>
<dbReference type="Proteomes" id="UP001243330">
    <property type="component" value="Unassembled WGS sequence"/>
</dbReference>
<comment type="subcellular location">
    <subcellularLocation>
        <location evidence="1">Membrane</location>
        <topology evidence="1">Multi-pass membrane protein</topology>
    </subcellularLocation>
</comment>
<comment type="caution">
    <text evidence="11">The sequence shown here is derived from an EMBL/GenBank/DDBJ whole genome shotgun (WGS) entry which is preliminary data.</text>
</comment>
<dbReference type="PROSITE" id="PS00211">
    <property type="entry name" value="ABC_TRANSPORTER_1"/>
    <property type="match status" value="1"/>
</dbReference>
<keyword evidence="12" id="KW-1185">Reference proteome</keyword>
<dbReference type="EMBL" id="JAQOWY010000050">
    <property type="protein sequence ID" value="KAK1853694.1"/>
    <property type="molecule type" value="Genomic_DNA"/>
</dbReference>
<keyword evidence="6" id="KW-0067">ATP-binding</keyword>
<feature type="transmembrane region" description="Helical" evidence="9">
    <location>
        <begin position="775"/>
        <end position="796"/>
    </location>
</feature>
<feature type="transmembrane region" description="Helical" evidence="9">
    <location>
        <begin position="1201"/>
        <end position="1220"/>
    </location>
</feature>
<evidence type="ECO:0000256" key="9">
    <source>
        <dbReference type="SAM" id="Phobius"/>
    </source>
</evidence>
<dbReference type="FunFam" id="3.40.50.300:FF:000054">
    <property type="entry name" value="ABC multidrug transporter atrF"/>
    <property type="match status" value="1"/>
</dbReference>
<dbReference type="InterPro" id="IPR003439">
    <property type="entry name" value="ABC_transporter-like_ATP-bd"/>
</dbReference>
<dbReference type="CDD" id="cd03233">
    <property type="entry name" value="ABCG_PDR_domain1"/>
    <property type="match status" value="1"/>
</dbReference>
<dbReference type="InterPro" id="IPR010929">
    <property type="entry name" value="PDR_CDR_ABC"/>
</dbReference>
<dbReference type="Pfam" id="PF14510">
    <property type="entry name" value="ABC_trans_N"/>
    <property type="match status" value="1"/>
</dbReference>
<evidence type="ECO:0000256" key="8">
    <source>
        <dbReference type="ARBA" id="ARBA00023136"/>
    </source>
</evidence>
<dbReference type="SMART" id="SM00382">
    <property type="entry name" value="AAA"/>
    <property type="match status" value="2"/>
</dbReference>
<feature type="transmembrane region" description="Helical" evidence="9">
    <location>
        <begin position="530"/>
        <end position="553"/>
    </location>
</feature>
<dbReference type="GO" id="GO:0016887">
    <property type="term" value="F:ATP hydrolysis activity"/>
    <property type="evidence" value="ECO:0007669"/>
    <property type="project" value="InterPro"/>
</dbReference>
<dbReference type="FunFam" id="3.40.50.300:FF:000881">
    <property type="entry name" value="ABC multidrug transporter A-1"/>
    <property type="match status" value="1"/>
</dbReference>
<dbReference type="InterPro" id="IPR034003">
    <property type="entry name" value="ABCG_PDR_2"/>
</dbReference>
<protein>
    <submittedName>
        <fullName evidence="11">Multidrug resistance protein cdr1</fullName>
    </submittedName>
</protein>
<dbReference type="PROSITE" id="PS50893">
    <property type="entry name" value="ABC_TRANSPORTER_2"/>
    <property type="match status" value="2"/>
</dbReference>
<evidence type="ECO:0000313" key="11">
    <source>
        <dbReference type="EMBL" id="KAK1853694.1"/>
    </source>
</evidence>
<dbReference type="InterPro" id="IPR017871">
    <property type="entry name" value="ABC_transporter-like_CS"/>
</dbReference>
<feature type="transmembrane region" description="Helical" evidence="9">
    <location>
        <begin position="673"/>
        <end position="692"/>
    </location>
</feature>
<feature type="transmembrane region" description="Helical" evidence="9">
    <location>
        <begin position="1472"/>
        <end position="1493"/>
    </location>
</feature>
<dbReference type="InterPro" id="IPR027417">
    <property type="entry name" value="P-loop_NTPase"/>
</dbReference>
<dbReference type="Pfam" id="PF01061">
    <property type="entry name" value="ABC2_membrane"/>
    <property type="match status" value="2"/>
</dbReference>
<dbReference type="Pfam" id="PF00005">
    <property type="entry name" value="ABC_tran"/>
    <property type="match status" value="2"/>
</dbReference>
<feature type="transmembrane region" description="Helical" evidence="9">
    <location>
        <begin position="1353"/>
        <end position="1378"/>
    </location>
</feature>
<evidence type="ECO:0000256" key="7">
    <source>
        <dbReference type="ARBA" id="ARBA00022989"/>
    </source>
</evidence>
<dbReference type="InterPro" id="IPR003593">
    <property type="entry name" value="AAA+_ATPase"/>
</dbReference>
<evidence type="ECO:0000256" key="3">
    <source>
        <dbReference type="ARBA" id="ARBA00022448"/>
    </source>
</evidence>